<dbReference type="OrthoDB" id="6636615at2"/>
<dbReference type="Proteomes" id="UP000302163">
    <property type="component" value="Chromosome"/>
</dbReference>
<keyword evidence="2" id="KW-1185">Reference proteome</keyword>
<evidence type="ECO:0000313" key="1">
    <source>
        <dbReference type="EMBL" id="QCT18933.1"/>
    </source>
</evidence>
<accession>A0A4P8YGB3</accession>
<organism evidence="1 2">
    <name type="scientific">Jejubacter calystegiae</name>
    <dbReference type="NCBI Taxonomy" id="2579935"/>
    <lineage>
        <taxon>Bacteria</taxon>
        <taxon>Pseudomonadati</taxon>
        <taxon>Pseudomonadota</taxon>
        <taxon>Gammaproteobacteria</taxon>
        <taxon>Enterobacterales</taxon>
        <taxon>Enterobacteriaceae</taxon>
        <taxon>Jejubacter</taxon>
    </lineage>
</organism>
<gene>
    <name evidence="1" type="ORF">FEM41_04335</name>
</gene>
<dbReference type="EMBL" id="CP040428">
    <property type="protein sequence ID" value="QCT18933.1"/>
    <property type="molecule type" value="Genomic_DNA"/>
</dbReference>
<sequence>MNKQNDTSDDFRNLPGIATQNDIQTLFRAFALPDIDYTDISRQERLNIALQRWPLLAELAQDH</sequence>
<evidence type="ECO:0008006" key="3">
    <source>
        <dbReference type="Google" id="ProtNLM"/>
    </source>
</evidence>
<name>A0A4P8YGB3_9ENTR</name>
<dbReference type="NCBIfam" id="NF040717">
    <property type="entry name" value="BcsR_only"/>
    <property type="match status" value="1"/>
</dbReference>
<reference evidence="1 2" key="1">
    <citation type="submission" date="2019-05" db="EMBL/GenBank/DDBJ databases">
        <title>Complete genome sequence of Izhakiella calystegiae KSNA2, an endophyte isolated from beach morning glory (Calystegia soldanella).</title>
        <authorList>
            <person name="Jiang L."/>
            <person name="Jeong J.C."/>
            <person name="Kim C.Y."/>
            <person name="Kim D.H."/>
            <person name="Kim S.W."/>
            <person name="Lee j."/>
        </authorList>
    </citation>
    <scope>NUCLEOTIDE SEQUENCE [LARGE SCALE GENOMIC DNA]</scope>
    <source>
        <strain evidence="1 2">KSNA2</strain>
    </source>
</reference>
<dbReference type="Pfam" id="PF10945">
    <property type="entry name" value="CBP_BcsR"/>
    <property type="match status" value="1"/>
</dbReference>
<dbReference type="RefSeq" id="WP_138094801.1">
    <property type="nucleotide sequence ID" value="NZ_CP040428.1"/>
</dbReference>
<dbReference type="KEGG" id="izh:FEM41_04335"/>
<proteinExistence type="predicted"/>
<protein>
    <recommendedName>
        <fullName evidence="3">Cellulose biosynthesis protein BcsR</fullName>
    </recommendedName>
</protein>
<dbReference type="AlphaFoldDB" id="A0A4P8YGB3"/>
<evidence type="ECO:0000313" key="2">
    <source>
        <dbReference type="Proteomes" id="UP000302163"/>
    </source>
</evidence>
<dbReference type="InterPro" id="IPR024487">
    <property type="entry name" value="CBP_BcsR"/>
</dbReference>